<reference evidence="2" key="1">
    <citation type="journal article" date="2021" name="PeerJ">
        <title>Extensive microbial diversity within the chicken gut microbiome revealed by metagenomics and culture.</title>
        <authorList>
            <person name="Gilroy R."/>
            <person name="Ravi A."/>
            <person name="Getino M."/>
            <person name="Pursley I."/>
            <person name="Horton D.L."/>
            <person name="Alikhan N.F."/>
            <person name="Baker D."/>
            <person name="Gharbi K."/>
            <person name="Hall N."/>
            <person name="Watson M."/>
            <person name="Adriaenssens E.M."/>
            <person name="Foster-Nyarko E."/>
            <person name="Jarju S."/>
            <person name="Secka A."/>
            <person name="Antonio M."/>
            <person name="Oren A."/>
            <person name="Chaudhuri R.R."/>
            <person name="La Ragione R."/>
            <person name="Hildebrand F."/>
            <person name="Pallen M.J."/>
        </authorList>
    </citation>
    <scope>NUCLEOTIDE SEQUENCE</scope>
    <source>
        <strain evidence="2">CHK199-9574</strain>
    </source>
</reference>
<gene>
    <name evidence="2" type="ORF">H9728_06920</name>
</gene>
<dbReference type="EMBL" id="DXCO01000040">
    <property type="protein sequence ID" value="HIY78762.1"/>
    <property type="molecule type" value="Genomic_DNA"/>
</dbReference>
<proteinExistence type="predicted"/>
<sequence length="160" mass="16563">MAKSGVKKWIPGGIALVLGLVAFLLMFADAVNAEIGGFSEGVGKGSEFAFGSLEGLKFNIMIFLGFALPLIGGILAFITGNGFLMKIITTACFVVGAVFLFCTVAFVPVGQSEIFKASWEEGVDLGVYKLAAGPIVAGILSILGAIVCFFKGTIAKKIGD</sequence>
<evidence type="ECO:0000313" key="3">
    <source>
        <dbReference type="Proteomes" id="UP000824135"/>
    </source>
</evidence>
<organism evidence="2 3">
    <name type="scientific">Candidatus Borkfalkia excrementavium</name>
    <dbReference type="NCBI Taxonomy" id="2838505"/>
    <lineage>
        <taxon>Bacteria</taxon>
        <taxon>Bacillati</taxon>
        <taxon>Bacillota</taxon>
        <taxon>Clostridia</taxon>
        <taxon>Christensenellales</taxon>
        <taxon>Christensenellaceae</taxon>
        <taxon>Candidatus Borkfalkia</taxon>
    </lineage>
</organism>
<dbReference type="AlphaFoldDB" id="A0A9D1ZA03"/>
<keyword evidence="1" id="KW-0472">Membrane</keyword>
<name>A0A9D1ZA03_9FIRM</name>
<protein>
    <submittedName>
        <fullName evidence="2">Uncharacterized protein</fullName>
    </submittedName>
</protein>
<feature type="transmembrane region" description="Helical" evidence="1">
    <location>
        <begin position="57"/>
        <end position="78"/>
    </location>
</feature>
<dbReference type="Proteomes" id="UP000824135">
    <property type="component" value="Unassembled WGS sequence"/>
</dbReference>
<feature type="transmembrane region" description="Helical" evidence="1">
    <location>
        <begin position="90"/>
        <end position="110"/>
    </location>
</feature>
<reference evidence="2" key="2">
    <citation type="submission" date="2021-04" db="EMBL/GenBank/DDBJ databases">
        <authorList>
            <person name="Gilroy R."/>
        </authorList>
    </citation>
    <scope>NUCLEOTIDE SEQUENCE</scope>
    <source>
        <strain evidence="2">CHK199-9574</strain>
    </source>
</reference>
<feature type="transmembrane region" description="Helical" evidence="1">
    <location>
        <begin position="130"/>
        <end position="150"/>
    </location>
</feature>
<keyword evidence="1" id="KW-0812">Transmembrane</keyword>
<comment type="caution">
    <text evidence="2">The sequence shown here is derived from an EMBL/GenBank/DDBJ whole genome shotgun (WGS) entry which is preliminary data.</text>
</comment>
<keyword evidence="1" id="KW-1133">Transmembrane helix</keyword>
<accession>A0A9D1ZA03</accession>
<evidence type="ECO:0000313" key="2">
    <source>
        <dbReference type="EMBL" id="HIY78762.1"/>
    </source>
</evidence>
<evidence type="ECO:0000256" key="1">
    <source>
        <dbReference type="SAM" id="Phobius"/>
    </source>
</evidence>